<evidence type="ECO:0000313" key="8">
    <source>
        <dbReference type="RefSeq" id="XP_065659962.1"/>
    </source>
</evidence>
<sequence length="439" mass="50152">MESLNEESLGGYDAYFINQLSDEHECPVCRMALRKPIQTLCGHRLCLSCAKEMRKRNKGVLICPSDNSILDSSKIFPDAAIERVIMQLKVKCNNFSYGCEWTGELKILNEHLGTCNYQTLKCLNKPCSTSLLPKNLKEHMEKLCIYRLVTCQYCKQKIIFSEKQIHEENCECLPLCCVNQCGMKLMRKEMSSHITDSCANTIIPCQYLNIGCKFKGMRKEHETHANSSMQNHLSMSISLVEALENKITLTVDTLENNIASKVSALENKIMSKVESLETKIVSIAVALKNKITLKAESFENKNASKVVALENKITSTVDALKNELISKVDAQKDKIMLHEKNLEIIKAFLAVKTQRFIPFLHLYETPAWIPHPCNNPEWCFDTLKNGTLEEWDDHSVDRNDFLNDVMDSVKDYTVPALHHIHFGSVLTFHKEMQKKFIYS</sequence>
<dbReference type="InterPro" id="IPR001841">
    <property type="entry name" value="Znf_RING"/>
</dbReference>
<name>A0ABM4CE50_HYDVU</name>
<feature type="domain" description="TRAF-type" evidence="6">
    <location>
        <begin position="111"/>
        <end position="158"/>
    </location>
</feature>
<dbReference type="PROSITE" id="PS50145">
    <property type="entry name" value="ZF_TRAF"/>
    <property type="match status" value="2"/>
</dbReference>
<dbReference type="Proteomes" id="UP001652625">
    <property type="component" value="Chromosome 08"/>
</dbReference>
<keyword evidence="1 4" id="KW-0479">Metal-binding</keyword>
<dbReference type="PROSITE" id="PS50089">
    <property type="entry name" value="ZF_RING_2"/>
    <property type="match status" value="1"/>
</dbReference>
<keyword evidence="3 4" id="KW-0862">Zinc</keyword>
<dbReference type="InterPro" id="IPR013083">
    <property type="entry name" value="Znf_RING/FYVE/PHD"/>
</dbReference>
<evidence type="ECO:0000256" key="4">
    <source>
        <dbReference type="PROSITE-ProRule" id="PRU00207"/>
    </source>
</evidence>
<organism evidence="7 8">
    <name type="scientific">Hydra vulgaris</name>
    <name type="common">Hydra</name>
    <name type="synonym">Hydra attenuata</name>
    <dbReference type="NCBI Taxonomy" id="6087"/>
    <lineage>
        <taxon>Eukaryota</taxon>
        <taxon>Metazoa</taxon>
        <taxon>Cnidaria</taxon>
        <taxon>Hydrozoa</taxon>
        <taxon>Hydroidolina</taxon>
        <taxon>Anthoathecata</taxon>
        <taxon>Aplanulata</taxon>
        <taxon>Hydridae</taxon>
        <taxon>Hydra</taxon>
    </lineage>
</organism>
<dbReference type="SMART" id="SM00184">
    <property type="entry name" value="RING"/>
    <property type="match status" value="1"/>
</dbReference>
<dbReference type="GeneID" id="136083933"/>
<evidence type="ECO:0000259" key="6">
    <source>
        <dbReference type="PROSITE" id="PS50145"/>
    </source>
</evidence>
<dbReference type="InterPro" id="IPR017907">
    <property type="entry name" value="Znf_RING_CS"/>
</dbReference>
<dbReference type="PROSITE" id="PS00518">
    <property type="entry name" value="ZF_RING_1"/>
    <property type="match status" value="1"/>
</dbReference>
<protein>
    <submittedName>
        <fullName evidence="8">TNF receptor-associated factor 3-like isoform X1</fullName>
    </submittedName>
</protein>
<dbReference type="Pfam" id="PF02176">
    <property type="entry name" value="zf-TRAF"/>
    <property type="match status" value="2"/>
</dbReference>
<dbReference type="Gene3D" id="3.30.40.10">
    <property type="entry name" value="Zinc/RING finger domain, C3HC4 (zinc finger)"/>
    <property type="match status" value="3"/>
</dbReference>
<evidence type="ECO:0000259" key="5">
    <source>
        <dbReference type="PROSITE" id="PS50089"/>
    </source>
</evidence>
<dbReference type="SUPFAM" id="SSF57850">
    <property type="entry name" value="RING/U-box"/>
    <property type="match status" value="1"/>
</dbReference>
<evidence type="ECO:0000256" key="2">
    <source>
        <dbReference type="ARBA" id="ARBA00022771"/>
    </source>
</evidence>
<accession>A0ABM4CE50</accession>
<dbReference type="RefSeq" id="XP_065659962.1">
    <property type="nucleotide sequence ID" value="XM_065803890.1"/>
</dbReference>
<evidence type="ECO:0000313" key="7">
    <source>
        <dbReference type="Proteomes" id="UP001652625"/>
    </source>
</evidence>
<keyword evidence="7" id="KW-1185">Reference proteome</keyword>
<evidence type="ECO:0000256" key="1">
    <source>
        <dbReference type="ARBA" id="ARBA00022723"/>
    </source>
</evidence>
<gene>
    <name evidence="8" type="primary">LOC136083933</name>
</gene>
<reference evidence="8" key="1">
    <citation type="submission" date="2025-08" db="UniProtKB">
        <authorList>
            <consortium name="RefSeq"/>
        </authorList>
    </citation>
    <scope>IDENTIFICATION</scope>
</reference>
<dbReference type="SUPFAM" id="SSF49599">
    <property type="entry name" value="TRAF domain-like"/>
    <property type="match status" value="2"/>
</dbReference>
<keyword evidence="2 4" id="KW-0863">Zinc-finger</keyword>
<feature type="zinc finger region" description="TRAF-type" evidence="4">
    <location>
        <begin position="111"/>
        <end position="158"/>
    </location>
</feature>
<feature type="zinc finger region" description="TRAF-type" evidence="4">
    <location>
        <begin position="166"/>
        <end position="213"/>
    </location>
</feature>
<feature type="domain" description="RING-type" evidence="5">
    <location>
        <begin position="26"/>
        <end position="67"/>
    </location>
</feature>
<dbReference type="PANTHER" id="PTHR10131">
    <property type="entry name" value="TNF RECEPTOR ASSOCIATED FACTOR"/>
    <property type="match status" value="1"/>
</dbReference>
<feature type="domain" description="TRAF-type" evidence="6">
    <location>
        <begin position="166"/>
        <end position="213"/>
    </location>
</feature>
<proteinExistence type="predicted"/>
<dbReference type="PANTHER" id="PTHR10131:SF148">
    <property type="entry name" value="TNF RECEPTOR-ASSOCIATED FACTOR"/>
    <property type="match status" value="1"/>
</dbReference>
<dbReference type="Pfam" id="PF15227">
    <property type="entry name" value="zf-C3HC4_4"/>
    <property type="match status" value="1"/>
</dbReference>
<dbReference type="InterPro" id="IPR001293">
    <property type="entry name" value="Znf_TRAF"/>
</dbReference>
<evidence type="ECO:0000256" key="3">
    <source>
        <dbReference type="ARBA" id="ARBA00022833"/>
    </source>
</evidence>